<organism evidence="12 13">
    <name type="scientific">Desulfatitalea alkaliphila</name>
    <dbReference type="NCBI Taxonomy" id="2929485"/>
    <lineage>
        <taxon>Bacteria</taxon>
        <taxon>Pseudomonadati</taxon>
        <taxon>Thermodesulfobacteriota</taxon>
        <taxon>Desulfobacteria</taxon>
        <taxon>Desulfobacterales</taxon>
        <taxon>Desulfosarcinaceae</taxon>
        <taxon>Desulfatitalea</taxon>
    </lineage>
</organism>
<keyword evidence="8 11" id="KW-1133">Transmembrane helix</keyword>
<dbReference type="SMART" id="SM01323">
    <property type="entry name" value="YajC"/>
    <property type="match status" value="1"/>
</dbReference>
<evidence type="ECO:0000256" key="10">
    <source>
        <dbReference type="ARBA" id="ARBA00023136"/>
    </source>
</evidence>
<evidence type="ECO:0000256" key="9">
    <source>
        <dbReference type="ARBA" id="ARBA00023010"/>
    </source>
</evidence>
<protein>
    <recommendedName>
        <fullName evidence="3">Sec translocon accessory complex subunit YajC</fullName>
    </recommendedName>
</protein>
<keyword evidence="7" id="KW-0653">Protein transport</keyword>
<dbReference type="PANTHER" id="PTHR33909">
    <property type="entry name" value="SEC TRANSLOCON ACCESSORY COMPLEX SUBUNIT YAJC"/>
    <property type="match status" value="1"/>
</dbReference>
<keyword evidence="13" id="KW-1185">Reference proteome</keyword>
<dbReference type="PRINTS" id="PR01853">
    <property type="entry name" value="YAJCTRNLCASE"/>
</dbReference>
<evidence type="ECO:0000313" key="12">
    <source>
        <dbReference type="EMBL" id="MCJ8502547.1"/>
    </source>
</evidence>
<comment type="caution">
    <text evidence="12">The sequence shown here is derived from an EMBL/GenBank/DDBJ whole genome shotgun (WGS) entry which is preliminary data.</text>
</comment>
<dbReference type="NCBIfam" id="TIGR00739">
    <property type="entry name" value="yajC"/>
    <property type="match status" value="1"/>
</dbReference>
<evidence type="ECO:0000256" key="5">
    <source>
        <dbReference type="ARBA" id="ARBA00022475"/>
    </source>
</evidence>
<name>A0AA41R3K0_9BACT</name>
<sequence length="115" mass="12309">MNIAYAMGQGGAAAEGGGGFLATPLMPIILMLVIMWFLLIRPQQKKQKEHREMISNLKKGDMVITSGGLYGRVTGLTETTLTVEIADKVRVKISRAMVAGLAQPAAKPAAEPDKK</sequence>
<dbReference type="RefSeq" id="WP_246913482.1">
    <property type="nucleotide sequence ID" value="NZ_JALJRB010000028.1"/>
</dbReference>
<proteinExistence type="inferred from homology"/>
<keyword evidence="4" id="KW-0813">Transport</keyword>
<dbReference type="PANTHER" id="PTHR33909:SF1">
    <property type="entry name" value="SEC TRANSLOCON ACCESSORY COMPLEX SUBUNIT YAJC"/>
    <property type="match status" value="1"/>
</dbReference>
<dbReference type="Pfam" id="PF02699">
    <property type="entry name" value="YajC"/>
    <property type="match status" value="1"/>
</dbReference>
<evidence type="ECO:0000256" key="11">
    <source>
        <dbReference type="SAM" id="Phobius"/>
    </source>
</evidence>
<evidence type="ECO:0000256" key="6">
    <source>
        <dbReference type="ARBA" id="ARBA00022692"/>
    </source>
</evidence>
<dbReference type="GO" id="GO:0005886">
    <property type="term" value="C:plasma membrane"/>
    <property type="evidence" value="ECO:0007669"/>
    <property type="project" value="UniProtKB-SubCell"/>
</dbReference>
<dbReference type="EMBL" id="JALJRB010000028">
    <property type="protein sequence ID" value="MCJ8502547.1"/>
    <property type="molecule type" value="Genomic_DNA"/>
</dbReference>
<evidence type="ECO:0000256" key="3">
    <source>
        <dbReference type="ARBA" id="ARBA00014962"/>
    </source>
</evidence>
<comment type="subcellular location">
    <subcellularLocation>
        <location evidence="1">Cell membrane</location>
        <topology evidence="1">Single-pass membrane protein</topology>
    </subcellularLocation>
</comment>
<keyword evidence="10 11" id="KW-0472">Membrane</keyword>
<keyword evidence="5" id="KW-1003">Cell membrane</keyword>
<dbReference type="Proteomes" id="UP001165427">
    <property type="component" value="Unassembled WGS sequence"/>
</dbReference>
<evidence type="ECO:0000256" key="2">
    <source>
        <dbReference type="ARBA" id="ARBA00006742"/>
    </source>
</evidence>
<evidence type="ECO:0000313" key="13">
    <source>
        <dbReference type="Proteomes" id="UP001165427"/>
    </source>
</evidence>
<gene>
    <name evidence="12" type="primary">yajC</name>
    <name evidence="12" type="ORF">MRX98_18365</name>
</gene>
<keyword evidence="9" id="KW-0811">Translocation</keyword>
<comment type="similarity">
    <text evidence="2">Belongs to the YajC family.</text>
</comment>
<feature type="transmembrane region" description="Helical" evidence="11">
    <location>
        <begin position="20"/>
        <end position="40"/>
    </location>
</feature>
<reference evidence="12" key="1">
    <citation type="submission" date="2022-04" db="EMBL/GenBank/DDBJ databases">
        <title>Desulfatitalea alkaliphila sp. nov., a novel anaerobic sulfate-reducing bacterium isolated from terrestrial mud volcano, Taman Peninsula, Russia.</title>
        <authorList>
            <person name="Khomyakova M.A."/>
            <person name="Merkel A.Y."/>
            <person name="Slobodkin A.I."/>
        </authorList>
    </citation>
    <scope>NUCLEOTIDE SEQUENCE</scope>
    <source>
        <strain evidence="12">M08but</strain>
    </source>
</reference>
<dbReference type="GO" id="GO:0015031">
    <property type="term" value="P:protein transport"/>
    <property type="evidence" value="ECO:0007669"/>
    <property type="project" value="UniProtKB-KW"/>
</dbReference>
<dbReference type="InterPro" id="IPR003849">
    <property type="entry name" value="Preprotein_translocase_YajC"/>
</dbReference>
<evidence type="ECO:0000256" key="7">
    <source>
        <dbReference type="ARBA" id="ARBA00022927"/>
    </source>
</evidence>
<evidence type="ECO:0000256" key="1">
    <source>
        <dbReference type="ARBA" id="ARBA00004162"/>
    </source>
</evidence>
<evidence type="ECO:0000256" key="8">
    <source>
        <dbReference type="ARBA" id="ARBA00022989"/>
    </source>
</evidence>
<evidence type="ECO:0000256" key="4">
    <source>
        <dbReference type="ARBA" id="ARBA00022448"/>
    </source>
</evidence>
<dbReference type="AlphaFoldDB" id="A0AA41R3K0"/>
<accession>A0AA41R3K0</accession>
<keyword evidence="6 11" id="KW-0812">Transmembrane</keyword>